<evidence type="ECO:0000256" key="4">
    <source>
        <dbReference type="ARBA" id="ARBA00001954"/>
    </source>
</evidence>
<evidence type="ECO:0000256" key="3">
    <source>
        <dbReference type="ARBA" id="ARBA00001941"/>
    </source>
</evidence>
<evidence type="ECO:0000256" key="5">
    <source>
        <dbReference type="ARBA" id="ARBA00022438"/>
    </source>
</evidence>
<keyword evidence="6" id="KW-0645">Protease</keyword>
<dbReference type="GO" id="GO:0046872">
    <property type="term" value="F:metal ion binding"/>
    <property type="evidence" value="ECO:0007669"/>
    <property type="project" value="UniProtKB-KW"/>
</dbReference>
<comment type="cofactor">
    <cofactor evidence="3">
        <name>Co(2+)</name>
        <dbReference type="ChEBI" id="CHEBI:48828"/>
    </cofactor>
</comment>
<comment type="cofactor">
    <cofactor evidence="4">
        <name>Fe(2+)</name>
        <dbReference type="ChEBI" id="CHEBI:29033"/>
    </cofactor>
</comment>
<dbReference type="PRINTS" id="PR00599">
    <property type="entry name" value="MAPEPTIDASE"/>
</dbReference>
<evidence type="ECO:0000256" key="9">
    <source>
        <dbReference type="SAM" id="MobiDB-lite"/>
    </source>
</evidence>
<dbReference type="Gene3D" id="3.90.230.10">
    <property type="entry name" value="Creatinase/methionine aminopeptidase superfamily"/>
    <property type="match status" value="1"/>
</dbReference>
<dbReference type="InterPro" id="IPR001714">
    <property type="entry name" value="Pept_M24_MAP"/>
</dbReference>
<accession>A0ABC8RN92</accession>
<dbReference type="Pfam" id="PF00557">
    <property type="entry name" value="Peptidase_M24"/>
    <property type="match status" value="1"/>
</dbReference>
<evidence type="ECO:0000256" key="8">
    <source>
        <dbReference type="ARBA" id="ARBA00022801"/>
    </source>
</evidence>
<dbReference type="InterPro" id="IPR000994">
    <property type="entry name" value="Pept_M24"/>
</dbReference>
<gene>
    <name evidence="11" type="ORF">ILEXP_LOCUS14310</name>
</gene>
<dbReference type="GO" id="GO:0004239">
    <property type="term" value="F:initiator methionyl aminopeptidase activity"/>
    <property type="evidence" value="ECO:0007669"/>
    <property type="project" value="UniProtKB-EC"/>
</dbReference>
<feature type="region of interest" description="Disordered" evidence="9">
    <location>
        <begin position="1"/>
        <end position="22"/>
    </location>
</feature>
<feature type="domain" description="Peptidase M24" evidence="10">
    <location>
        <begin position="60"/>
        <end position="238"/>
    </location>
</feature>
<reference evidence="11 12" key="1">
    <citation type="submission" date="2024-02" db="EMBL/GenBank/DDBJ databases">
        <authorList>
            <person name="Vignale AGUSTIN F."/>
            <person name="Sosa J E."/>
            <person name="Modenutti C."/>
        </authorList>
    </citation>
    <scope>NUCLEOTIDE SEQUENCE [LARGE SCALE GENOMIC DNA]</scope>
</reference>
<dbReference type="Proteomes" id="UP001642360">
    <property type="component" value="Unassembled WGS sequence"/>
</dbReference>
<dbReference type="PANTHER" id="PTHR45777">
    <property type="entry name" value="METHIONINE AMINOPEPTIDASE 2"/>
    <property type="match status" value="1"/>
</dbReference>
<evidence type="ECO:0000313" key="12">
    <source>
        <dbReference type="Proteomes" id="UP001642360"/>
    </source>
</evidence>
<dbReference type="SUPFAM" id="SSF55920">
    <property type="entry name" value="Creatinase/aminopeptidase"/>
    <property type="match status" value="1"/>
</dbReference>
<keyword evidence="5" id="KW-0031">Aminopeptidase</keyword>
<evidence type="ECO:0000259" key="10">
    <source>
        <dbReference type="Pfam" id="PF00557"/>
    </source>
</evidence>
<comment type="catalytic activity">
    <reaction evidence="1">
        <text>Release of N-terminal amino acids, preferentially methionine, from peptides and arylamides.</text>
        <dbReference type="EC" id="3.4.11.18"/>
    </reaction>
</comment>
<dbReference type="GO" id="GO:0006508">
    <property type="term" value="P:proteolysis"/>
    <property type="evidence" value="ECO:0007669"/>
    <property type="project" value="UniProtKB-KW"/>
</dbReference>
<comment type="caution">
    <text evidence="11">The sequence shown here is derived from an EMBL/GenBank/DDBJ whole genome shotgun (WGS) entry which is preliminary data.</text>
</comment>
<protein>
    <recommendedName>
        <fullName evidence="10">Peptidase M24 domain-containing protein</fullName>
    </recommendedName>
</protein>
<name>A0ABC8RN92_9AQUA</name>
<dbReference type="PANTHER" id="PTHR45777:SF2">
    <property type="entry name" value="METHIONINE AMINOPEPTIDASE 2"/>
    <property type="match status" value="1"/>
</dbReference>
<dbReference type="InterPro" id="IPR036005">
    <property type="entry name" value="Creatinase/aminopeptidase-like"/>
</dbReference>
<evidence type="ECO:0000256" key="7">
    <source>
        <dbReference type="ARBA" id="ARBA00022723"/>
    </source>
</evidence>
<dbReference type="InterPro" id="IPR018349">
    <property type="entry name" value="Pept_M24A_MAP2_BS"/>
</dbReference>
<keyword evidence="12" id="KW-1185">Reference proteome</keyword>
<evidence type="ECO:0000313" key="11">
    <source>
        <dbReference type="EMBL" id="CAK9146463.1"/>
    </source>
</evidence>
<keyword evidence="8" id="KW-0378">Hydrolase</keyword>
<dbReference type="InterPro" id="IPR050247">
    <property type="entry name" value="Met_Aminopeptidase_Type2"/>
</dbReference>
<evidence type="ECO:0000256" key="1">
    <source>
        <dbReference type="ARBA" id="ARBA00000294"/>
    </source>
</evidence>
<dbReference type="PROSITE" id="PS01202">
    <property type="entry name" value="MAP_2"/>
    <property type="match status" value="1"/>
</dbReference>
<keyword evidence="7" id="KW-0479">Metal-binding</keyword>
<evidence type="ECO:0000256" key="2">
    <source>
        <dbReference type="ARBA" id="ARBA00001936"/>
    </source>
</evidence>
<organism evidence="11 12">
    <name type="scientific">Ilex paraguariensis</name>
    <name type="common">yerba mate</name>
    <dbReference type="NCBI Taxonomy" id="185542"/>
    <lineage>
        <taxon>Eukaryota</taxon>
        <taxon>Viridiplantae</taxon>
        <taxon>Streptophyta</taxon>
        <taxon>Embryophyta</taxon>
        <taxon>Tracheophyta</taxon>
        <taxon>Spermatophyta</taxon>
        <taxon>Magnoliopsida</taxon>
        <taxon>eudicotyledons</taxon>
        <taxon>Gunneridae</taxon>
        <taxon>Pentapetalae</taxon>
        <taxon>asterids</taxon>
        <taxon>campanulids</taxon>
        <taxon>Aquifoliales</taxon>
        <taxon>Aquifoliaceae</taxon>
        <taxon>Ilex</taxon>
    </lineage>
</organism>
<comment type="cofactor">
    <cofactor evidence="2">
        <name>Mn(2+)</name>
        <dbReference type="ChEBI" id="CHEBI:29035"/>
    </cofactor>
</comment>
<evidence type="ECO:0000256" key="6">
    <source>
        <dbReference type="ARBA" id="ARBA00022670"/>
    </source>
</evidence>
<sequence length="295" mass="32745">KKKELPEQTDPPSIPISELFPSGEFPEGEIQQYKDDNLWRTTSEEKRELERLEKPIYNSVRQAAEVHRQVRKYIKSILKPGMLMTDLCETLENTVRKLISENGLQAGIAFPTGCSLNWVAAHWTPNSGDKTVLQYDDVMKLDFGTHIDGHIVDCAFTVAFNPMFGPLLEASREATNMGIKESGIDVRLCDVGAAIQEVMESYEVEINGKVFQEMLSGGDYEVLYFLCGLAWEITMEIHGLLAYGLWTLFMVASNTEASDWEFLCSGTLMWHPAFGGINTIGRAASGGTTGAFVGG</sequence>
<dbReference type="EMBL" id="CAUOFW020001580">
    <property type="protein sequence ID" value="CAK9146463.1"/>
    <property type="molecule type" value="Genomic_DNA"/>
</dbReference>
<dbReference type="AlphaFoldDB" id="A0ABC8RN92"/>
<feature type="non-terminal residue" evidence="11">
    <location>
        <position position="1"/>
    </location>
</feature>
<proteinExistence type="predicted"/>